<evidence type="ECO:0000313" key="6">
    <source>
        <dbReference type="Proteomes" id="UP000245433"/>
    </source>
</evidence>
<feature type="domain" description="6-phosphogluconate dehydrogenase C-terminal" evidence="4">
    <location>
        <begin position="170"/>
        <end position="297"/>
    </location>
</feature>
<gene>
    <name evidence="5" type="ORF">C7384_102191</name>
</gene>
<sequence length="303" mass="32921">MKFAMIGLGKMGLNLVKNAVDNGHEVVAFDLNPEFVKEAADYSDKIEAASSIDDMLAKLPSPKVAWVMVPAGVPTNSTIDTLIDKMEAGDIIIDGGNSNYKDNLEQNKRTTAAGIKFFDAGTSGGMNGARNGGNFMIGGDDAQAWKVIEPLFKSIAEPDGYLYTGRLGSGHYLKMVHNGIEYGMMQAIAEGFEVLEASQFDYDYEAVAKLWNHGSVIRSWLMELAEEQFAKDPKLSAISGRMHSSGEGKWTVEESLDLEVPAPVIYLSLAMRYRSLQEDTFTGKVVSALRNGFGGHAMDAAKK</sequence>
<dbReference type="EMBL" id="QEKT01000002">
    <property type="protein sequence ID" value="PVY85371.1"/>
    <property type="molecule type" value="Genomic_DNA"/>
</dbReference>
<dbReference type="GO" id="GO:0004616">
    <property type="term" value="F:phosphogluconate dehydrogenase (decarboxylating) activity"/>
    <property type="evidence" value="ECO:0007669"/>
    <property type="project" value="InterPro"/>
</dbReference>
<evidence type="ECO:0000256" key="3">
    <source>
        <dbReference type="ARBA" id="ARBA00023064"/>
    </source>
</evidence>
<dbReference type="PANTHER" id="PTHR11811">
    <property type="entry name" value="6-PHOSPHOGLUCONATE DEHYDROGENASE"/>
    <property type="match status" value="1"/>
</dbReference>
<dbReference type="InterPro" id="IPR036291">
    <property type="entry name" value="NAD(P)-bd_dom_sf"/>
</dbReference>
<dbReference type="InterPro" id="IPR006184">
    <property type="entry name" value="6PGdom_BS"/>
</dbReference>
<accession>A0A2U1DCG9</accession>
<dbReference type="AlphaFoldDB" id="A0A2U1DCG9"/>
<dbReference type="InterPro" id="IPR004849">
    <property type="entry name" value="6DGDH_YqeC"/>
</dbReference>
<dbReference type="SMART" id="SM01350">
    <property type="entry name" value="6PGD"/>
    <property type="match status" value="1"/>
</dbReference>
<dbReference type="InterPro" id="IPR006115">
    <property type="entry name" value="6PGDH_NADP-bd"/>
</dbReference>
<dbReference type="InterPro" id="IPR013328">
    <property type="entry name" value="6PGD_dom2"/>
</dbReference>
<organism evidence="5 6">
    <name type="scientific">Convivina intestini</name>
    <dbReference type="NCBI Taxonomy" id="1505726"/>
    <lineage>
        <taxon>Bacteria</taxon>
        <taxon>Bacillati</taxon>
        <taxon>Bacillota</taxon>
        <taxon>Bacilli</taxon>
        <taxon>Lactobacillales</taxon>
        <taxon>Lactobacillaceae</taxon>
        <taxon>Convivina</taxon>
    </lineage>
</organism>
<dbReference type="Pfam" id="PF00393">
    <property type="entry name" value="6PGD"/>
    <property type="match status" value="1"/>
</dbReference>
<dbReference type="NCBIfam" id="NF007161">
    <property type="entry name" value="PRK09599.1"/>
    <property type="match status" value="1"/>
</dbReference>
<comment type="caution">
    <text evidence="5">The sequence shown here is derived from an EMBL/GenBank/DDBJ whole genome shotgun (WGS) entry which is preliminary data.</text>
</comment>
<dbReference type="SUPFAM" id="SSF48179">
    <property type="entry name" value="6-phosphogluconate dehydrogenase C-terminal domain-like"/>
    <property type="match status" value="1"/>
</dbReference>
<keyword evidence="6" id="KW-1185">Reference proteome</keyword>
<dbReference type="OrthoDB" id="9804542at2"/>
<proteinExistence type="inferred from homology"/>
<dbReference type="Proteomes" id="UP000245433">
    <property type="component" value="Unassembled WGS sequence"/>
</dbReference>
<dbReference type="RefSeq" id="WP_089938060.1">
    <property type="nucleotide sequence ID" value="NZ_CAKOEW010000001.1"/>
</dbReference>
<evidence type="ECO:0000259" key="4">
    <source>
        <dbReference type="SMART" id="SM01350"/>
    </source>
</evidence>
<dbReference type="GO" id="GO:0019521">
    <property type="term" value="P:D-gluconate metabolic process"/>
    <property type="evidence" value="ECO:0007669"/>
    <property type="project" value="UniProtKB-KW"/>
</dbReference>
<dbReference type="SUPFAM" id="SSF51735">
    <property type="entry name" value="NAD(P)-binding Rossmann-fold domains"/>
    <property type="match status" value="1"/>
</dbReference>
<name>A0A2U1DCG9_9LACO</name>
<dbReference type="GO" id="GO:0050661">
    <property type="term" value="F:NADP binding"/>
    <property type="evidence" value="ECO:0007669"/>
    <property type="project" value="InterPro"/>
</dbReference>
<dbReference type="InterPro" id="IPR008927">
    <property type="entry name" value="6-PGluconate_DH-like_C_sf"/>
</dbReference>
<dbReference type="InterPro" id="IPR006183">
    <property type="entry name" value="Pgluconate_DH"/>
</dbReference>
<keyword evidence="2" id="KW-0560">Oxidoreductase</keyword>
<evidence type="ECO:0000256" key="2">
    <source>
        <dbReference type="ARBA" id="ARBA00023002"/>
    </source>
</evidence>
<evidence type="ECO:0000256" key="1">
    <source>
        <dbReference type="ARBA" id="ARBA00008419"/>
    </source>
</evidence>
<dbReference type="GO" id="GO:0006098">
    <property type="term" value="P:pentose-phosphate shunt"/>
    <property type="evidence" value="ECO:0007669"/>
    <property type="project" value="InterPro"/>
</dbReference>
<dbReference type="PROSITE" id="PS00461">
    <property type="entry name" value="6PGD"/>
    <property type="match status" value="1"/>
</dbReference>
<comment type="similarity">
    <text evidence="1">Belongs to the 6-phosphogluconate dehydrogenase family.</text>
</comment>
<keyword evidence="3" id="KW-0311">Gluconate utilization</keyword>
<dbReference type="Gene3D" id="3.40.50.720">
    <property type="entry name" value="NAD(P)-binding Rossmann-like Domain"/>
    <property type="match status" value="1"/>
</dbReference>
<protein>
    <submittedName>
        <fullName evidence="5">6-phosphogluconate dehydrogenase (Decarboxylating)</fullName>
    </submittedName>
</protein>
<reference evidence="5 6" key="1">
    <citation type="submission" date="2018-04" db="EMBL/GenBank/DDBJ databases">
        <title>Genomic Encyclopedia of Type Strains, Phase IV (KMG-IV): sequencing the most valuable type-strain genomes for metagenomic binning, comparative biology and taxonomic classification.</title>
        <authorList>
            <person name="Goeker M."/>
        </authorList>
    </citation>
    <scope>NUCLEOTIDE SEQUENCE [LARGE SCALE GENOMIC DNA]</scope>
    <source>
        <strain evidence="5 6">DSM 28795</strain>
    </source>
</reference>
<dbReference type="NCBIfam" id="TIGR00872">
    <property type="entry name" value="gnd_rel"/>
    <property type="match status" value="1"/>
</dbReference>
<dbReference type="Gene3D" id="1.10.1040.10">
    <property type="entry name" value="N-(1-d-carboxylethyl)-l-norvaline Dehydrogenase, domain 2"/>
    <property type="match status" value="1"/>
</dbReference>
<dbReference type="PRINTS" id="PR00076">
    <property type="entry name" value="6PGDHDRGNASE"/>
</dbReference>
<dbReference type="Pfam" id="PF03446">
    <property type="entry name" value="NAD_binding_2"/>
    <property type="match status" value="1"/>
</dbReference>
<evidence type="ECO:0000313" key="5">
    <source>
        <dbReference type="EMBL" id="PVY85371.1"/>
    </source>
</evidence>
<dbReference type="InterPro" id="IPR006114">
    <property type="entry name" value="6PGDH_C"/>
</dbReference>